<feature type="chain" id="PRO_5040134780" description="Protein PRD1" evidence="1">
    <location>
        <begin position="21"/>
        <end position="944"/>
    </location>
</feature>
<dbReference type="AlphaFoldDB" id="A0A9Q0GW61"/>
<dbReference type="PANTHER" id="PTHR36379:SF1">
    <property type="entry name" value="PUTATIVE RECOMBINATION INITIATION DEFECT 1-RELATED"/>
    <property type="match status" value="1"/>
</dbReference>
<dbReference type="OrthoDB" id="2019943at2759"/>
<name>A0A9Q0GW61_9MAGN</name>
<dbReference type="Proteomes" id="UP001141806">
    <property type="component" value="Unassembled WGS sequence"/>
</dbReference>
<evidence type="ECO:0000256" key="1">
    <source>
        <dbReference type="SAM" id="SignalP"/>
    </source>
</evidence>
<keyword evidence="3" id="KW-1185">Reference proteome</keyword>
<evidence type="ECO:0008006" key="4">
    <source>
        <dbReference type="Google" id="ProtNLM"/>
    </source>
</evidence>
<proteinExistence type="predicted"/>
<reference evidence="2" key="1">
    <citation type="journal article" date="2023" name="Plant J.">
        <title>The genome of the king protea, Protea cynaroides.</title>
        <authorList>
            <person name="Chang J."/>
            <person name="Duong T.A."/>
            <person name="Schoeman C."/>
            <person name="Ma X."/>
            <person name="Roodt D."/>
            <person name="Barker N."/>
            <person name="Li Z."/>
            <person name="Van de Peer Y."/>
            <person name="Mizrachi E."/>
        </authorList>
    </citation>
    <scope>NUCLEOTIDE SEQUENCE</scope>
    <source>
        <tissue evidence="2">Young leaves</tissue>
    </source>
</reference>
<accession>A0A9Q0GW61</accession>
<evidence type="ECO:0000313" key="3">
    <source>
        <dbReference type="Proteomes" id="UP001141806"/>
    </source>
</evidence>
<dbReference type="InterPro" id="IPR044968">
    <property type="entry name" value="PRD1"/>
</dbReference>
<sequence length="944" mass="105254">MVISCLRVLGLLSIAEQAFRQRLAVGFPTLVPVLHYVTEIPFHPVQSHALKLVWSCISDCPGVVSRSQLEELVLVLTGMFSKHITGEMGMLPENFSMACSTFVAILKLPSSHGLPTLATSVQESSSNAVLSCLCLPPKHPDQLLYSLYLLKEAHAYSHGEDSINMELANGVIEVCKIHLIPWLRRVMDEVDEEDIILGVLETFHSILLQGSDFQARKFAEILAASSWFSLSFGCLGLFPSEKIKLRVYLMLGSVVDGVLGNDSGQPIRDAAPHMASDPLDLLFLLGEKSSCDLDLISCQSAFLLILYVSSLYDERLADEKQVLASLEQYILVNSSNFLNGITNSVALTQLVHLYGLFRGISKMSYQIPYSPEAEKLIFHLIVEKDWEMFSSRVHRTALNWLFQQEKISGPMSNQVLNFFRFNNMNGNQIIDHGINKSLIDLKVIAELVAEEDNLGAALLVCLLRQLQEREGQEHEITLVMNRIIEILNICPAASDRLCLYGIANAIHSLYYYSSYFLSPQNFVTSALLIFNTLRSVQPETLFDDEAWLPLTVKMLEFFIATMSADTCNHDGLLVIGILALILHHSTNHALPEASKAILLNTSLATTIKNMINAACSKGPALIEHEETSTGRTLIFVLILYFFSLRSLYSLLTGTVEWHNFLEASIGIEQHQYICIRVHDLCRLVHYGPPPLKLVASHCLLELLTRISDQRHTKTDELKCSMGYLKSVMAVLEGLVFYADTRISINCAVCLSMIMGWESLGLQETRVMRDDKWCRLVVEELALSLAAPGLASRSILNHHRPAAQVAIALLRLGQVPTWMKSVFDGSCISGILENLSASNVTAEMAQLFRELLRSGYLREEEISGLNRVFQACRKHVYIDSSKEGNTKEHPEKVVSIPNDIGKICKLLICIMSSDSSPSISSEGVLSGKKRLLEEIELFFQESAEK</sequence>
<feature type="signal peptide" evidence="1">
    <location>
        <begin position="1"/>
        <end position="20"/>
    </location>
</feature>
<dbReference type="EMBL" id="JAMYWD010000011">
    <property type="protein sequence ID" value="KAJ4954943.1"/>
    <property type="molecule type" value="Genomic_DNA"/>
</dbReference>
<organism evidence="2 3">
    <name type="scientific">Protea cynaroides</name>
    <dbReference type="NCBI Taxonomy" id="273540"/>
    <lineage>
        <taxon>Eukaryota</taxon>
        <taxon>Viridiplantae</taxon>
        <taxon>Streptophyta</taxon>
        <taxon>Embryophyta</taxon>
        <taxon>Tracheophyta</taxon>
        <taxon>Spermatophyta</taxon>
        <taxon>Magnoliopsida</taxon>
        <taxon>Proteales</taxon>
        <taxon>Proteaceae</taxon>
        <taxon>Protea</taxon>
    </lineage>
</organism>
<gene>
    <name evidence="2" type="ORF">NE237_011726</name>
</gene>
<comment type="caution">
    <text evidence="2">The sequence shown here is derived from an EMBL/GenBank/DDBJ whole genome shotgun (WGS) entry which is preliminary data.</text>
</comment>
<dbReference type="GO" id="GO:0042138">
    <property type="term" value="P:meiotic DNA double-strand break formation"/>
    <property type="evidence" value="ECO:0007669"/>
    <property type="project" value="InterPro"/>
</dbReference>
<dbReference type="PANTHER" id="PTHR36379">
    <property type="entry name" value="PROTEIN PRD1"/>
    <property type="match status" value="1"/>
</dbReference>
<evidence type="ECO:0000313" key="2">
    <source>
        <dbReference type="EMBL" id="KAJ4954943.1"/>
    </source>
</evidence>
<keyword evidence="1" id="KW-0732">Signal</keyword>
<protein>
    <recommendedName>
        <fullName evidence="4">Protein PRD1</fullName>
    </recommendedName>
</protein>